<evidence type="ECO:0000313" key="3">
    <source>
        <dbReference type="Proteomes" id="UP000483286"/>
    </source>
</evidence>
<proteinExistence type="predicted"/>
<dbReference type="RefSeq" id="WP_157460054.1">
    <property type="nucleotide sequence ID" value="NZ_WQLB01000021.1"/>
</dbReference>
<evidence type="ECO:0008006" key="4">
    <source>
        <dbReference type="Google" id="ProtNLM"/>
    </source>
</evidence>
<protein>
    <recommendedName>
        <fullName evidence="4">VCBS repeat-containing protein</fullName>
    </recommendedName>
</protein>
<evidence type="ECO:0000256" key="1">
    <source>
        <dbReference type="SAM" id="SignalP"/>
    </source>
</evidence>
<gene>
    <name evidence="2" type="ORF">GO986_14660</name>
</gene>
<feature type="signal peptide" evidence="1">
    <location>
        <begin position="1"/>
        <end position="17"/>
    </location>
</feature>
<accession>A0A7C9LPR4</accession>
<organism evidence="2 3">
    <name type="scientific">Deinococcus arboris</name>
    <dbReference type="NCBI Taxonomy" id="2682977"/>
    <lineage>
        <taxon>Bacteria</taxon>
        <taxon>Thermotogati</taxon>
        <taxon>Deinococcota</taxon>
        <taxon>Deinococci</taxon>
        <taxon>Deinococcales</taxon>
        <taxon>Deinococcaceae</taxon>
        <taxon>Deinococcus</taxon>
    </lineage>
</organism>
<dbReference type="Proteomes" id="UP000483286">
    <property type="component" value="Unassembled WGS sequence"/>
</dbReference>
<keyword evidence="3" id="KW-1185">Reference proteome</keyword>
<dbReference type="AlphaFoldDB" id="A0A7C9LPR4"/>
<name>A0A7C9LPR4_9DEIO</name>
<sequence>MRPLPLALTLAASFALAGGAELPLPAGRVPAGLMVARHTSPPVRVTALAPEREGFLTGLRVQAGSVSRTFPAWQTLSNPTFWPSVMTTDVTGDGVRELLVTLMTDEGTGFAVYDARVLRLPDLREWAVMPPVPYLRAQVRFGPTTLSFGGREVRLPLPDNDFGPEPARIGDQVRWAVRGGHLTALVEVQKEWAFVGRLVLTYRAQNGQLVPAAVAYDPSELR</sequence>
<comment type="caution">
    <text evidence="2">The sequence shown here is derived from an EMBL/GenBank/DDBJ whole genome shotgun (WGS) entry which is preliminary data.</text>
</comment>
<dbReference type="EMBL" id="WQLB01000021">
    <property type="protein sequence ID" value="MVN87996.1"/>
    <property type="molecule type" value="Genomic_DNA"/>
</dbReference>
<reference evidence="2 3" key="1">
    <citation type="submission" date="2019-12" db="EMBL/GenBank/DDBJ databases">
        <title>Deinococcus sp. HMF7620 Genome sequencing and assembly.</title>
        <authorList>
            <person name="Kang H."/>
            <person name="Kim H."/>
            <person name="Joh K."/>
        </authorList>
    </citation>
    <scope>NUCLEOTIDE SEQUENCE [LARGE SCALE GENOMIC DNA]</scope>
    <source>
        <strain evidence="2 3">HMF7620</strain>
    </source>
</reference>
<keyword evidence="1" id="KW-0732">Signal</keyword>
<feature type="chain" id="PRO_5028844872" description="VCBS repeat-containing protein" evidence="1">
    <location>
        <begin position="18"/>
        <end position="222"/>
    </location>
</feature>
<evidence type="ECO:0000313" key="2">
    <source>
        <dbReference type="EMBL" id="MVN87996.1"/>
    </source>
</evidence>